<dbReference type="GO" id="GO:1900100">
    <property type="term" value="P:positive regulation of plasma cell differentiation"/>
    <property type="evidence" value="ECO:0007669"/>
    <property type="project" value="Ensembl"/>
</dbReference>
<dbReference type="GO" id="GO:0071375">
    <property type="term" value="P:cellular response to peptide hormone stimulus"/>
    <property type="evidence" value="ECO:0007669"/>
    <property type="project" value="Ensembl"/>
</dbReference>
<dbReference type="Ensembl" id="ENSOGAT00000003975.2">
    <property type="protein sequence ID" value="ENSOGAP00000003537.2"/>
    <property type="gene ID" value="ENSOGAG00000003972.2"/>
</dbReference>
<dbReference type="PANTHER" id="PTHR46542">
    <property type="entry name" value="X-BOX BINDING PROTEIN 1"/>
    <property type="match status" value="1"/>
</dbReference>
<dbReference type="InParanoid" id="H0WNW0"/>
<dbReference type="GO" id="GO:0042632">
    <property type="term" value="P:cholesterol homeostasis"/>
    <property type="evidence" value="ECO:0007669"/>
    <property type="project" value="Ensembl"/>
</dbReference>
<dbReference type="GO" id="GO:0002071">
    <property type="term" value="P:glandular epithelial cell maturation"/>
    <property type="evidence" value="ECO:0007669"/>
    <property type="project" value="Ensembl"/>
</dbReference>
<keyword evidence="1" id="KW-0832">Ubl conjugation</keyword>
<reference evidence="7" key="3">
    <citation type="submission" date="2025-09" db="UniProtKB">
        <authorList>
            <consortium name="Ensembl"/>
        </authorList>
    </citation>
    <scope>IDENTIFICATION</scope>
</reference>
<dbReference type="GO" id="GO:0000978">
    <property type="term" value="F:RNA polymerase II cis-regulatory region sequence-specific DNA binding"/>
    <property type="evidence" value="ECO:0007669"/>
    <property type="project" value="Ensembl"/>
</dbReference>
<dbReference type="GO" id="GO:0046982">
    <property type="term" value="F:protein heterodimerization activity"/>
    <property type="evidence" value="ECO:0007669"/>
    <property type="project" value="Ensembl"/>
</dbReference>
<evidence type="ECO:0000256" key="4">
    <source>
        <dbReference type="ARBA" id="ARBA00023163"/>
    </source>
</evidence>
<dbReference type="GO" id="GO:1903489">
    <property type="term" value="P:positive regulation of lactation"/>
    <property type="evidence" value="ECO:0007669"/>
    <property type="project" value="Ensembl"/>
</dbReference>
<dbReference type="eggNOG" id="KOG4005">
    <property type="taxonomic scope" value="Eukaryota"/>
</dbReference>
<accession>H0WNW0</accession>
<dbReference type="GO" id="GO:0071222">
    <property type="term" value="P:cellular response to lipopolysaccharide"/>
    <property type="evidence" value="ECO:0007669"/>
    <property type="project" value="Ensembl"/>
</dbReference>
<dbReference type="GO" id="GO:0070059">
    <property type="term" value="P:intrinsic apoptotic signaling pathway in response to endoplasmic reticulum stress"/>
    <property type="evidence" value="ECO:0007669"/>
    <property type="project" value="Ensembl"/>
</dbReference>
<proteinExistence type="predicted"/>
<dbReference type="GO" id="GO:1990418">
    <property type="term" value="P:response to insulin-like growth factor stimulus"/>
    <property type="evidence" value="ECO:0007669"/>
    <property type="project" value="Ensembl"/>
</dbReference>
<feature type="region of interest" description="Disordered" evidence="6">
    <location>
        <begin position="44"/>
        <end position="64"/>
    </location>
</feature>
<name>H0WNW0_OTOGA</name>
<dbReference type="InterPro" id="IPR052470">
    <property type="entry name" value="ER_Stress-Reg_TF"/>
</dbReference>
<evidence type="ECO:0000313" key="7">
    <source>
        <dbReference type="Ensembl" id="ENSOGAP00000003537.2"/>
    </source>
</evidence>
<evidence type="ECO:0000313" key="8">
    <source>
        <dbReference type="Proteomes" id="UP000005225"/>
    </source>
</evidence>
<dbReference type="GO" id="GO:0071353">
    <property type="term" value="P:cellular response to interleukin-4"/>
    <property type="evidence" value="ECO:0007669"/>
    <property type="project" value="Ensembl"/>
</dbReference>
<keyword evidence="4" id="KW-0804">Transcription</keyword>
<dbReference type="GO" id="GO:0010506">
    <property type="term" value="P:regulation of autophagy"/>
    <property type="evidence" value="ECO:0007669"/>
    <property type="project" value="Ensembl"/>
</dbReference>
<dbReference type="GO" id="GO:0001935">
    <property type="term" value="P:endothelial cell proliferation"/>
    <property type="evidence" value="ECO:0007669"/>
    <property type="project" value="Ensembl"/>
</dbReference>
<reference evidence="8" key="1">
    <citation type="submission" date="2011-03" db="EMBL/GenBank/DDBJ databases">
        <title>Version 3 of the genome sequence of Otolemur garnettii (Bushbaby).</title>
        <authorList>
            <consortium name="The Broad Institute Genome Sequencing Platform"/>
            <person name="Di Palma F."/>
            <person name="Johnson J."/>
            <person name="Lander E.S."/>
            <person name="Lindblad-Toh K."/>
            <person name="Jaffe D.B."/>
            <person name="Gnerre S."/>
            <person name="MacCallum I."/>
            <person name="Przybylski D."/>
            <person name="Ribeiro F.J."/>
            <person name="Burton J.N."/>
            <person name="Walker B.J."/>
            <person name="Sharpe T."/>
            <person name="Hall G."/>
        </authorList>
    </citation>
    <scope>NUCLEOTIDE SEQUENCE [LARGE SCALE GENOMIC DNA]</scope>
</reference>
<dbReference type="GO" id="GO:0043161">
    <property type="term" value="P:proteasome-mediated ubiquitin-dependent protein catabolic process"/>
    <property type="evidence" value="ECO:0007669"/>
    <property type="project" value="Ensembl"/>
</dbReference>
<dbReference type="HOGENOM" id="CLU_069050_0_0_1"/>
<dbReference type="GO" id="GO:0042149">
    <property type="term" value="P:cellular response to glucose starvation"/>
    <property type="evidence" value="ECO:0007669"/>
    <property type="project" value="Ensembl"/>
</dbReference>
<dbReference type="GO" id="GO:0045600">
    <property type="term" value="P:positive regulation of fat cell differentiation"/>
    <property type="evidence" value="ECO:0007669"/>
    <property type="project" value="Ensembl"/>
</dbReference>
<dbReference type="EMBL" id="AAQR03069708">
    <property type="status" value="NOT_ANNOTATED_CDS"/>
    <property type="molecule type" value="Genomic_DNA"/>
</dbReference>
<dbReference type="GO" id="GO:0030335">
    <property type="term" value="P:positive regulation of cell migration"/>
    <property type="evidence" value="ECO:0007669"/>
    <property type="project" value="Ensembl"/>
</dbReference>
<evidence type="ECO:0000256" key="5">
    <source>
        <dbReference type="ARBA" id="ARBA00023242"/>
    </source>
</evidence>
<dbReference type="GO" id="GO:0017148">
    <property type="term" value="P:negative regulation of translation"/>
    <property type="evidence" value="ECO:0007669"/>
    <property type="project" value="Ensembl"/>
</dbReference>
<dbReference type="GO" id="GO:0035356">
    <property type="term" value="P:intracellular triglyceride homeostasis"/>
    <property type="evidence" value="ECO:0007669"/>
    <property type="project" value="Ensembl"/>
</dbReference>
<dbReference type="GO" id="GO:0005783">
    <property type="term" value="C:endoplasmic reticulum"/>
    <property type="evidence" value="ECO:0007669"/>
    <property type="project" value="Ensembl"/>
</dbReference>
<dbReference type="GO" id="GO:0002639">
    <property type="term" value="P:positive regulation of immunoglobulin production"/>
    <property type="evidence" value="ECO:0007669"/>
    <property type="project" value="Ensembl"/>
</dbReference>
<dbReference type="GO" id="GO:2000347">
    <property type="term" value="P:positive regulation of hepatocyte proliferation"/>
    <property type="evidence" value="ECO:0007669"/>
    <property type="project" value="Ensembl"/>
</dbReference>
<evidence type="ECO:0000256" key="2">
    <source>
        <dbReference type="ARBA" id="ARBA00023015"/>
    </source>
</evidence>
<dbReference type="GO" id="GO:0045582">
    <property type="term" value="P:positive regulation of T cell differentiation"/>
    <property type="evidence" value="ECO:0007669"/>
    <property type="project" value="Ensembl"/>
</dbReference>
<dbReference type="GO" id="GO:0001889">
    <property type="term" value="P:liver development"/>
    <property type="evidence" value="ECO:0007669"/>
    <property type="project" value="Ensembl"/>
</dbReference>
<keyword evidence="5" id="KW-0539">Nucleus</keyword>
<evidence type="ECO:0000256" key="3">
    <source>
        <dbReference type="ARBA" id="ARBA00023125"/>
    </source>
</evidence>
<dbReference type="GO" id="GO:1904294">
    <property type="term" value="P:positive regulation of ERAD pathway"/>
    <property type="evidence" value="ECO:0007669"/>
    <property type="project" value="Ensembl"/>
</dbReference>
<dbReference type="AlphaFoldDB" id="H0WNW0"/>
<dbReference type="GO" id="GO:0001525">
    <property type="term" value="P:angiogenesis"/>
    <property type="evidence" value="ECO:0007669"/>
    <property type="project" value="Ensembl"/>
</dbReference>
<dbReference type="GO" id="GO:0060691">
    <property type="term" value="P:epithelial cell maturation involved in salivary gland development"/>
    <property type="evidence" value="ECO:0007669"/>
    <property type="project" value="Ensembl"/>
</dbReference>
<keyword evidence="3" id="KW-0238">DNA-binding</keyword>
<dbReference type="GO" id="GO:0031017">
    <property type="term" value="P:exocrine pancreas development"/>
    <property type="evidence" value="ECO:0007669"/>
    <property type="project" value="Ensembl"/>
</dbReference>
<evidence type="ECO:0000256" key="1">
    <source>
        <dbReference type="ARBA" id="ARBA00022843"/>
    </source>
</evidence>
<dbReference type="GO" id="GO:0031648">
    <property type="term" value="P:protein destabilization"/>
    <property type="evidence" value="ECO:0007669"/>
    <property type="project" value="Ensembl"/>
</dbReference>
<dbReference type="Proteomes" id="UP000005225">
    <property type="component" value="Unassembled WGS sequence"/>
</dbReference>
<dbReference type="GO" id="GO:0071230">
    <property type="term" value="P:cellular response to amino acid stimulus"/>
    <property type="evidence" value="ECO:0007669"/>
    <property type="project" value="Ensembl"/>
</dbReference>
<keyword evidence="8" id="KW-1185">Reference proteome</keyword>
<evidence type="ECO:0000256" key="6">
    <source>
        <dbReference type="SAM" id="MobiDB-lite"/>
    </source>
</evidence>
<dbReference type="STRING" id="30611.ENSOGAP00000003537"/>
<dbReference type="GeneTree" id="ENSGT00390000017751"/>
<keyword evidence="2" id="KW-0805">Transcription regulation</keyword>
<dbReference type="EMBL" id="AAQR03069707">
    <property type="status" value="NOT_ANNOTATED_CDS"/>
    <property type="molecule type" value="Genomic_DNA"/>
</dbReference>
<dbReference type="GO" id="GO:0060612">
    <property type="term" value="P:adipose tissue development"/>
    <property type="evidence" value="ECO:0007669"/>
    <property type="project" value="Ensembl"/>
</dbReference>
<dbReference type="GO" id="GO:0042802">
    <property type="term" value="F:identical protein binding"/>
    <property type="evidence" value="ECO:0007669"/>
    <property type="project" value="Ensembl"/>
</dbReference>
<dbReference type="OMA" id="EQECPEP"/>
<dbReference type="GO" id="GO:0045348">
    <property type="term" value="P:positive regulation of MHC class II biosynthetic process"/>
    <property type="evidence" value="ECO:0007669"/>
    <property type="project" value="Ensembl"/>
</dbReference>
<dbReference type="GO" id="GO:0090575">
    <property type="term" value="C:RNA polymerase II transcription regulator complex"/>
    <property type="evidence" value="ECO:0007669"/>
    <property type="project" value="Ensembl"/>
</dbReference>
<dbReference type="GO" id="GO:0045944">
    <property type="term" value="P:positive regulation of transcription by RNA polymerase II"/>
    <property type="evidence" value="ECO:0007669"/>
    <property type="project" value="Ensembl"/>
</dbReference>
<dbReference type="GO" id="GO:1990830">
    <property type="term" value="P:cellular response to leukemia inhibitory factor"/>
    <property type="evidence" value="ECO:0007669"/>
    <property type="project" value="Ensembl"/>
</dbReference>
<dbReference type="GO" id="GO:0055089">
    <property type="term" value="P:fatty acid homeostasis"/>
    <property type="evidence" value="ECO:0007669"/>
    <property type="project" value="Ensembl"/>
</dbReference>
<protein>
    <submittedName>
        <fullName evidence="7">X-box binding protein 1</fullName>
    </submittedName>
</protein>
<dbReference type="GO" id="GO:0000981">
    <property type="term" value="F:DNA-binding transcription factor activity, RNA polymerase II-specific"/>
    <property type="evidence" value="ECO:0007669"/>
    <property type="project" value="Ensembl"/>
</dbReference>
<dbReference type="GO" id="GO:1902236">
    <property type="term" value="P:negative regulation of endoplasmic reticulum stress-induced intrinsic apoptotic signaling pathway"/>
    <property type="evidence" value="ECO:0007669"/>
    <property type="project" value="Ensembl"/>
</dbReference>
<dbReference type="GO" id="GO:0035470">
    <property type="term" value="P:positive regulation of vascular wound healing"/>
    <property type="evidence" value="ECO:0007669"/>
    <property type="project" value="Ensembl"/>
</dbReference>
<dbReference type="GO" id="GO:0030968">
    <property type="term" value="P:endoplasmic reticulum unfolded protein response"/>
    <property type="evidence" value="ECO:0007669"/>
    <property type="project" value="Ensembl"/>
</dbReference>
<reference evidence="7" key="2">
    <citation type="submission" date="2025-08" db="UniProtKB">
        <authorList>
            <consortium name="Ensembl"/>
        </authorList>
    </citation>
    <scope>IDENTIFICATION</scope>
</reference>
<dbReference type="PANTHER" id="PTHR46542:SF2">
    <property type="entry name" value="X-BOX BINDING PROTEIN 1"/>
    <property type="match status" value="1"/>
</dbReference>
<sequence length="382" mass="40871">MVVVAAAPGPADGAPKVLLLSSQPAAAAGAPVGRALPLMVPAQRGASPEAVSGGPPQARKRQRLTHLSPEEKALRSGGRALKTLLAWPVPCQRGVGRVKELDVLIASYEFQNQKLMLENQLLREKTHGLVVENQELRQRLGMDALVTEEETETKGNGVRPVAGSAESAALRLRAGPVVTPPEHLPMDSDGVDSSDSESDILLGILDNLDPVMFFKCPSPESTSLEELPEVYPEGPSSLPASLSLSMGTSSAKLEAINELIRFDHIYTKPLVLEIPSETESQANVVVKIEEAPPTPSENDHPELIVSVKEEPVEDDFIPELGISNLLSSSHCLKPSSCLLDAYSDCGYEGSPSPFSDMSSPLGINHSWEDTFANELFPQLISV</sequence>
<organism evidence="7 8">
    <name type="scientific">Otolemur garnettii</name>
    <name type="common">Small-eared galago</name>
    <name type="synonym">Garnett's greater bushbaby</name>
    <dbReference type="NCBI Taxonomy" id="30611"/>
    <lineage>
        <taxon>Eukaryota</taxon>
        <taxon>Metazoa</taxon>
        <taxon>Chordata</taxon>
        <taxon>Craniata</taxon>
        <taxon>Vertebrata</taxon>
        <taxon>Euteleostomi</taxon>
        <taxon>Mammalia</taxon>
        <taxon>Eutheria</taxon>
        <taxon>Euarchontoglires</taxon>
        <taxon>Primates</taxon>
        <taxon>Strepsirrhini</taxon>
        <taxon>Lorisiformes</taxon>
        <taxon>Galagidae</taxon>
        <taxon>Otolemur</taxon>
    </lineage>
</organism>